<proteinExistence type="predicted"/>
<dbReference type="AlphaFoldDB" id="A0A162V4E2"/>
<evidence type="ECO:0000313" key="4">
    <source>
        <dbReference type="EMBL" id="MBS7825410.1"/>
    </source>
</evidence>
<keyword evidence="2" id="KW-0012">Acyltransferase</keyword>
<dbReference type="PANTHER" id="PTHR43800">
    <property type="entry name" value="PEPTIDYL-LYSINE N-ACETYLTRANSFERASE YJAB"/>
    <property type="match status" value="1"/>
</dbReference>
<name>A0A162V4E2_9GAMM</name>
<keyword evidence="1" id="KW-0808">Transferase</keyword>
<evidence type="ECO:0000313" key="5">
    <source>
        <dbReference type="Proteomes" id="UP000680020"/>
    </source>
</evidence>
<evidence type="ECO:0000256" key="2">
    <source>
        <dbReference type="ARBA" id="ARBA00023315"/>
    </source>
</evidence>
<accession>A0A162V4E2</accession>
<dbReference type="Pfam" id="PF00583">
    <property type="entry name" value="Acetyltransf_1"/>
    <property type="match status" value="1"/>
</dbReference>
<evidence type="ECO:0000256" key="1">
    <source>
        <dbReference type="ARBA" id="ARBA00022679"/>
    </source>
</evidence>
<reference evidence="4" key="1">
    <citation type="submission" date="2021-03" db="EMBL/GenBank/DDBJ databases">
        <title>Identification and antibiotic profiling of Wohlfahrtiimonas chitiniclastica, an underestimated human pathogen.</title>
        <authorList>
            <person name="Kopf A."/>
            <person name="Bunk B."/>
            <person name="Coldewey S."/>
            <person name="Gunzer F."/>
            <person name="Riedel T."/>
            <person name="Schroettner P."/>
        </authorList>
    </citation>
    <scope>NUCLEOTIDE SEQUENCE</scope>
    <source>
        <strain evidence="4">DSM 100917</strain>
    </source>
</reference>
<dbReference type="SUPFAM" id="SSF55729">
    <property type="entry name" value="Acyl-CoA N-acyltransferases (Nat)"/>
    <property type="match status" value="1"/>
</dbReference>
<sequence length="175" mass="19975">MIEQPHFEIRLTRNDDCEHLPEVERSAAARFASIPELAWIATADVHSVEDHQRFVTQKNSWVAIHDDQPIGFISGVQMQDAFHICEFSVREEWQSQGVGKALMQALEADMADKNVTNITLTTFRKVEWNGPMYEHLGFVEIPDTELSLFLLDVLGEETEAGFLPDQRCAMRKTLT</sequence>
<feature type="domain" description="N-acetyltransferase" evidence="3">
    <location>
        <begin position="18"/>
        <end position="175"/>
    </location>
</feature>
<gene>
    <name evidence="4" type="ORF">J7561_09395</name>
</gene>
<dbReference type="Gene3D" id="3.40.630.30">
    <property type="match status" value="1"/>
</dbReference>
<dbReference type="PANTHER" id="PTHR43800:SF1">
    <property type="entry name" value="PEPTIDYL-LYSINE N-ACETYLTRANSFERASE YJAB"/>
    <property type="match status" value="1"/>
</dbReference>
<dbReference type="GO" id="GO:0016747">
    <property type="term" value="F:acyltransferase activity, transferring groups other than amino-acyl groups"/>
    <property type="evidence" value="ECO:0007669"/>
    <property type="project" value="InterPro"/>
</dbReference>
<dbReference type="RefSeq" id="WP_008316019.1">
    <property type="nucleotide sequence ID" value="NZ_CP115969.1"/>
</dbReference>
<organism evidence="4 5">
    <name type="scientific">Wohlfahrtiimonas chitiniclastica</name>
    <dbReference type="NCBI Taxonomy" id="400946"/>
    <lineage>
        <taxon>Bacteria</taxon>
        <taxon>Pseudomonadati</taxon>
        <taxon>Pseudomonadota</taxon>
        <taxon>Gammaproteobacteria</taxon>
        <taxon>Cardiobacteriales</taxon>
        <taxon>Ignatzschineriaceae</taxon>
        <taxon>Wohlfahrtiimonas</taxon>
    </lineage>
</organism>
<dbReference type="CDD" id="cd04301">
    <property type="entry name" value="NAT_SF"/>
    <property type="match status" value="1"/>
</dbReference>
<dbReference type="Proteomes" id="UP000680020">
    <property type="component" value="Unassembled WGS sequence"/>
</dbReference>
<comment type="caution">
    <text evidence="4">The sequence shown here is derived from an EMBL/GenBank/DDBJ whole genome shotgun (WGS) entry which is preliminary data.</text>
</comment>
<dbReference type="InterPro" id="IPR000182">
    <property type="entry name" value="GNAT_dom"/>
</dbReference>
<dbReference type="GeneID" id="58264607"/>
<dbReference type="PROSITE" id="PS51186">
    <property type="entry name" value="GNAT"/>
    <property type="match status" value="1"/>
</dbReference>
<dbReference type="EMBL" id="JAGIBU010000012">
    <property type="protein sequence ID" value="MBS7825410.1"/>
    <property type="molecule type" value="Genomic_DNA"/>
</dbReference>
<protein>
    <submittedName>
        <fullName evidence="4">GNAT family N-acetyltransferase</fullName>
    </submittedName>
</protein>
<evidence type="ECO:0000259" key="3">
    <source>
        <dbReference type="PROSITE" id="PS51186"/>
    </source>
</evidence>
<dbReference type="InterPro" id="IPR016181">
    <property type="entry name" value="Acyl_CoA_acyltransferase"/>
</dbReference>